<gene>
    <name evidence="2" type="ORF">ENH_00009660</name>
</gene>
<accession>U6ME23</accession>
<evidence type="ECO:0000313" key="2">
    <source>
        <dbReference type="EMBL" id="CDJ62261.1"/>
    </source>
</evidence>
<dbReference type="GeneID" id="25471152"/>
<sequence length="195" mass="20775">MKALQLLAAAPFAGLLLSSGAFAASASRAAAAAAAEAKTPAQAAAEGLQAVGELFKFLGEESNSLNSRLDAVSDFIKFLLRELQPEGTSASFEQTIAAFDAAIEGEKDFNDAVDQMEELAAEIREKNPEKDSEMRQKMRSLAEKLRSITAKTTSSSMAAFGVDVSDLVLPGVGSYVDYMVEKHAEPIVNKFEDCM</sequence>
<dbReference type="Proteomes" id="UP000030754">
    <property type="component" value="Unassembled WGS sequence"/>
</dbReference>
<dbReference type="OrthoDB" id="10638138at2759"/>
<name>U6ME23_9EIME</name>
<keyword evidence="1" id="KW-0732">Signal</keyword>
<evidence type="ECO:0000256" key="1">
    <source>
        <dbReference type="SAM" id="SignalP"/>
    </source>
</evidence>
<proteinExistence type="predicted"/>
<protein>
    <submittedName>
        <fullName evidence="2">Uncharacterized protein</fullName>
    </submittedName>
</protein>
<feature type="signal peptide" evidence="1">
    <location>
        <begin position="1"/>
        <end position="23"/>
    </location>
</feature>
<dbReference type="VEuPathDB" id="ToxoDB:ENH_00009660"/>
<dbReference type="RefSeq" id="XP_013439623.1">
    <property type="nucleotide sequence ID" value="XM_013584169.1"/>
</dbReference>
<feature type="chain" id="PRO_5004675484" evidence="1">
    <location>
        <begin position="24"/>
        <end position="195"/>
    </location>
</feature>
<dbReference type="EMBL" id="HG722396">
    <property type="protein sequence ID" value="CDJ62261.1"/>
    <property type="molecule type" value="Genomic_DNA"/>
</dbReference>
<reference evidence="2" key="1">
    <citation type="submission" date="2013-10" db="EMBL/GenBank/DDBJ databases">
        <title>Genomic analysis of the causative agents of coccidiosis in chickens.</title>
        <authorList>
            <person name="Reid A.J."/>
            <person name="Blake D."/>
            <person name="Billington K."/>
            <person name="Browne H."/>
            <person name="Dunn M."/>
            <person name="Hung S."/>
            <person name="Kawahara F."/>
            <person name="Miranda-Saavedra D."/>
            <person name="Mourier T."/>
            <person name="Nagra H."/>
            <person name="Otto T.D."/>
            <person name="Rawlings N."/>
            <person name="Sanchez A."/>
            <person name="Sanders M."/>
            <person name="Subramaniam C."/>
            <person name="Tay Y."/>
            <person name="Dear P."/>
            <person name="Doerig C."/>
            <person name="Gruber A."/>
            <person name="Parkinson J."/>
            <person name="Shirley M."/>
            <person name="Wan K.L."/>
            <person name="Berriman M."/>
            <person name="Tomley F."/>
            <person name="Pain A."/>
        </authorList>
    </citation>
    <scope>NUCLEOTIDE SEQUENCE [LARGE SCALE GENOMIC DNA]</scope>
    <source>
        <strain evidence="2">Houghton</strain>
    </source>
</reference>
<organism evidence="2 3">
    <name type="scientific">Eimeria necatrix</name>
    <dbReference type="NCBI Taxonomy" id="51315"/>
    <lineage>
        <taxon>Eukaryota</taxon>
        <taxon>Sar</taxon>
        <taxon>Alveolata</taxon>
        <taxon>Apicomplexa</taxon>
        <taxon>Conoidasida</taxon>
        <taxon>Coccidia</taxon>
        <taxon>Eucoccidiorida</taxon>
        <taxon>Eimeriorina</taxon>
        <taxon>Eimeriidae</taxon>
        <taxon>Eimeria</taxon>
    </lineage>
</organism>
<dbReference type="AlphaFoldDB" id="U6ME23"/>
<evidence type="ECO:0000313" key="3">
    <source>
        <dbReference type="Proteomes" id="UP000030754"/>
    </source>
</evidence>
<reference evidence="2" key="2">
    <citation type="submission" date="2013-10" db="EMBL/GenBank/DDBJ databases">
        <authorList>
            <person name="Aslett M."/>
        </authorList>
    </citation>
    <scope>NUCLEOTIDE SEQUENCE [LARGE SCALE GENOMIC DNA]</scope>
    <source>
        <strain evidence="2">Houghton</strain>
    </source>
</reference>
<keyword evidence="3" id="KW-1185">Reference proteome</keyword>